<dbReference type="EMBL" id="FOIM01000016">
    <property type="protein sequence ID" value="SET83623.1"/>
    <property type="molecule type" value="Genomic_DNA"/>
</dbReference>
<dbReference type="GO" id="GO:0000976">
    <property type="term" value="F:transcription cis-regulatory region binding"/>
    <property type="evidence" value="ECO:0007669"/>
    <property type="project" value="TreeGrafter"/>
</dbReference>
<dbReference type="CDD" id="cd06267">
    <property type="entry name" value="PBP1_LacI_sugar_binding-like"/>
    <property type="match status" value="1"/>
</dbReference>
<protein>
    <submittedName>
        <fullName evidence="5">Transcriptional regulator, LacI family</fullName>
    </submittedName>
</protein>
<dbReference type="AlphaFoldDB" id="A0A1I0HKL4"/>
<dbReference type="CDD" id="cd01392">
    <property type="entry name" value="HTH_LacI"/>
    <property type="match status" value="1"/>
</dbReference>
<feature type="domain" description="HTH lacI-type" evidence="4">
    <location>
        <begin position="4"/>
        <end position="58"/>
    </location>
</feature>
<dbReference type="PANTHER" id="PTHR30146">
    <property type="entry name" value="LACI-RELATED TRANSCRIPTIONAL REPRESSOR"/>
    <property type="match status" value="1"/>
</dbReference>
<keyword evidence="1" id="KW-0805">Transcription regulation</keyword>
<dbReference type="RefSeq" id="WP_092365459.1">
    <property type="nucleotide sequence ID" value="NZ_CABJCG010000003.1"/>
</dbReference>
<name>A0A1I0HKL4_9FIRM</name>
<dbReference type="GeneID" id="93277445"/>
<accession>A0A1I0HKL4</accession>
<dbReference type="SUPFAM" id="SSF47413">
    <property type="entry name" value="lambda repressor-like DNA-binding domains"/>
    <property type="match status" value="1"/>
</dbReference>
<dbReference type="SUPFAM" id="SSF53822">
    <property type="entry name" value="Periplasmic binding protein-like I"/>
    <property type="match status" value="1"/>
</dbReference>
<evidence type="ECO:0000313" key="5">
    <source>
        <dbReference type="EMBL" id="SET83623.1"/>
    </source>
</evidence>
<evidence type="ECO:0000313" key="6">
    <source>
        <dbReference type="Proteomes" id="UP000198508"/>
    </source>
</evidence>
<dbReference type="Pfam" id="PF13377">
    <property type="entry name" value="Peripla_BP_3"/>
    <property type="match status" value="1"/>
</dbReference>
<dbReference type="InterPro" id="IPR046335">
    <property type="entry name" value="LacI/GalR-like_sensor"/>
</dbReference>
<keyword evidence="2" id="KW-0238">DNA-binding</keyword>
<keyword evidence="3" id="KW-0804">Transcription</keyword>
<dbReference type="InterPro" id="IPR028082">
    <property type="entry name" value="Peripla_BP_I"/>
</dbReference>
<dbReference type="STRING" id="460384.SAMN05216313_11650"/>
<dbReference type="PANTHER" id="PTHR30146:SF109">
    <property type="entry name" value="HTH-TYPE TRANSCRIPTIONAL REGULATOR GALS"/>
    <property type="match status" value="1"/>
</dbReference>
<evidence type="ECO:0000256" key="2">
    <source>
        <dbReference type="ARBA" id="ARBA00023125"/>
    </source>
</evidence>
<evidence type="ECO:0000256" key="3">
    <source>
        <dbReference type="ARBA" id="ARBA00023163"/>
    </source>
</evidence>
<evidence type="ECO:0000259" key="4">
    <source>
        <dbReference type="PROSITE" id="PS50932"/>
    </source>
</evidence>
<evidence type="ECO:0000256" key="1">
    <source>
        <dbReference type="ARBA" id="ARBA00023015"/>
    </source>
</evidence>
<proteinExistence type="predicted"/>
<dbReference type="SMART" id="SM00354">
    <property type="entry name" value="HTH_LACI"/>
    <property type="match status" value="1"/>
</dbReference>
<dbReference type="InterPro" id="IPR010982">
    <property type="entry name" value="Lambda_DNA-bd_dom_sf"/>
</dbReference>
<dbReference type="Gene3D" id="3.40.50.2300">
    <property type="match status" value="2"/>
</dbReference>
<keyword evidence="6" id="KW-1185">Reference proteome</keyword>
<dbReference type="GO" id="GO:0003700">
    <property type="term" value="F:DNA-binding transcription factor activity"/>
    <property type="evidence" value="ECO:0007669"/>
    <property type="project" value="TreeGrafter"/>
</dbReference>
<gene>
    <name evidence="5" type="ORF">SAMN05216313_11650</name>
</gene>
<dbReference type="Gene3D" id="1.10.260.40">
    <property type="entry name" value="lambda repressor-like DNA-binding domains"/>
    <property type="match status" value="1"/>
</dbReference>
<reference evidence="6" key="1">
    <citation type="submission" date="2016-10" db="EMBL/GenBank/DDBJ databases">
        <authorList>
            <person name="Varghese N."/>
            <person name="Submissions S."/>
        </authorList>
    </citation>
    <scope>NUCLEOTIDE SEQUENCE [LARGE SCALE GENOMIC DNA]</scope>
    <source>
        <strain evidence="6">NLAE-zl-G277</strain>
    </source>
</reference>
<dbReference type="InterPro" id="IPR000843">
    <property type="entry name" value="HTH_LacI"/>
</dbReference>
<dbReference type="Pfam" id="PF00356">
    <property type="entry name" value="LacI"/>
    <property type="match status" value="1"/>
</dbReference>
<dbReference type="Proteomes" id="UP000198508">
    <property type="component" value="Unassembled WGS sequence"/>
</dbReference>
<organism evidence="5 6">
    <name type="scientific">Enterocloster lavalensis</name>
    <dbReference type="NCBI Taxonomy" id="460384"/>
    <lineage>
        <taxon>Bacteria</taxon>
        <taxon>Bacillati</taxon>
        <taxon>Bacillota</taxon>
        <taxon>Clostridia</taxon>
        <taxon>Lachnospirales</taxon>
        <taxon>Lachnospiraceae</taxon>
        <taxon>Enterocloster</taxon>
    </lineage>
</organism>
<sequence>MYEVTLKDIAEKVGCSINTVSLALKDSPRISEATRRRVKEVASDLNYASNNMARALVLKKTGTIGLILRNISSLLLTTEARYIEQYLEQNGYTMYVIASHDDLKMEEKAINLMLSNKVDGLIVNTQFTDNLSRLEKLRNQGFPVVLLSGFDRMPRLDAVYPNLIKGAYLSTKHLIQMGHRSVIYVSSARDETGMADPKYVGYERALREAGITPGPDMACWLGSTDFHLVRDEALGDLLRKGKSEQAFFITQDELAIPIIRFLYKNGIMVPKDLSVTSIDNIRFADSAMVPLTTVGFDLRYISHHAIDILLEQIRGERPQDQFEDVAAEPEFYIRESCGYYDI</sequence>
<dbReference type="PROSITE" id="PS50932">
    <property type="entry name" value="HTH_LACI_2"/>
    <property type="match status" value="1"/>
</dbReference>